<evidence type="ECO:0000313" key="4">
    <source>
        <dbReference type="EMBL" id="KAJ7038672.1"/>
    </source>
</evidence>
<dbReference type="CDD" id="cd05251">
    <property type="entry name" value="NmrA_like_SDR_a"/>
    <property type="match status" value="1"/>
</dbReference>
<dbReference type="PANTHER" id="PTHR42748:SF14">
    <property type="entry name" value="SNOAL-LIKE DOMAIN-CONTAINING PROTEIN"/>
    <property type="match status" value="1"/>
</dbReference>
<evidence type="ECO:0000259" key="3">
    <source>
        <dbReference type="Pfam" id="PF05368"/>
    </source>
</evidence>
<accession>A0AAD6T3S5</accession>
<evidence type="ECO:0000256" key="2">
    <source>
        <dbReference type="ARBA" id="ARBA00022857"/>
    </source>
</evidence>
<dbReference type="InterPro" id="IPR036291">
    <property type="entry name" value="NAD(P)-bd_dom_sf"/>
</dbReference>
<dbReference type="PANTHER" id="PTHR42748">
    <property type="entry name" value="NITROGEN METABOLITE REPRESSION PROTEIN NMRA FAMILY MEMBER"/>
    <property type="match status" value="1"/>
</dbReference>
<comment type="caution">
    <text evidence="4">The sequence shown here is derived from an EMBL/GenBank/DDBJ whole genome shotgun (WGS) entry which is preliminary data.</text>
</comment>
<dbReference type="AlphaFoldDB" id="A0AAD6T3S5"/>
<sequence length="358" mass="39908">MAGSSKLILVIGATGAQGQAVIEALLAPTETGQASPYTVRALTRDPASRHAKALAARGVECVEGSFTDYAAVAKALEGAYGAWVNTDGFTVGEMEEIYAGMRIYEVAKTISSLRHYVWSNLQYVLKNAGFDPQYSADHLNAKGRVGEWLSVQPSVLGDGLTWSQVTTGPYMDMLNGGMFSPLNVRTDGTVVFAAPIEEGHIPMITLKDLGWWARWTFDHRDEASGQDLNITSDRVHWDYLVETFTKVTGSPAVFKRLTLDEWFANFEAENLEDPVANEKTRGDGSKTLRENMSAFWRLLRDDIIHKDLEWIRRIHPGTYTLERWMRENNYTGRGETVLKNTQEGKMSFGFRPEVAALL</sequence>
<dbReference type="Proteomes" id="UP001218188">
    <property type="component" value="Unassembled WGS sequence"/>
</dbReference>
<dbReference type="Gene3D" id="3.90.25.10">
    <property type="entry name" value="UDP-galactose 4-epimerase, domain 1"/>
    <property type="match status" value="1"/>
</dbReference>
<comment type="similarity">
    <text evidence="1">Belongs to the NmrA-type oxidoreductase family.</text>
</comment>
<dbReference type="EMBL" id="JARJCM010000030">
    <property type="protein sequence ID" value="KAJ7038672.1"/>
    <property type="molecule type" value="Genomic_DNA"/>
</dbReference>
<dbReference type="Gene3D" id="3.40.50.720">
    <property type="entry name" value="NAD(P)-binding Rossmann-like Domain"/>
    <property type="match status" value="1"/>
</dbReference>
<proteinExistence type="inferred from homology"/>
<protein>
    <submittedName>
        <fullName evidence="4">NAD-P-binding protein</fullName>
    </submittedName>
</protein>
<dbReference type="InterPro" id="IPR008030">
    <property type="entry name" value="NmrA-like"/>
</dbReference>
<dbReference type="SUPFAM" id="SSF51735">
    <property type="entry name" value="NAD(P)-binding Rossmann-fold domains"/>
    <property type="match status" value="1"/>
</dbReference>
<evidence type="ECO:0000313" key="5">
    <source>
        <dbReference type="Proteomes" id="UP001218188"/>
    </source>
</evidence>
<keyword evidence="2" id="KW-0521">NADP</keyword>
<evidence type="ECO:0000256" key="1">
    <source>
        <dbReference type="ARBA" id="ARBA00006328"/>
    </source>
</evidence>
<reference evidence="4" key="1">
    <citation type="submission" date="2023-03" db="EMBL/GenBank/DDBJ databases">
        <title>Massive genome expansion in bonnet fungi (Mycena s.s.) driven by repeated elements and novel gene families across ecological guilds.</title>
        <authorList>
            <consortium name="Lawrence Berkeley National Laboratory"/>
            <person name="Harder C.B."/>
            <person name="Miyauchi S."/>
            <person name="Viragh M."/>
            <person name="Kuo A."/>
            <person name="Thoen E."/>
            <person name="Andreopoulos B."/>
            <person name="Lu D."/>
            <person name="Skrede I."/>
            <person name="Drula E."/>
            <person name="Henrissat B."/>
            <person name="Morin E."/>
            <person name="Kohler A."/>
            <person name="Barry K."/>
            <person name="LaButti K."/>
            <person name="Morin E."/>
            <person name="Salamov A."/>
            <person name="Lipzen A."/>
            <person name="Mereny Z."/>
            <person name="Hegedus B."/>
            <person name="Baldrian P."/>
            <person name="Stursova M."/>
            <person name="Weitz H."/>
            <person name="Taylor A."/>
            <person name="Grigoriev I.V."/>
            <person name="Nagy L.G."/>
            <person name="Martin F."/>
            <person name="Kauserud H."/>
        </authorList>
    </citation>
    <scope>NUCLEOTIDE SEQUENCE</scope>
    <source>
        <strain evidence="4">CBHHK200</strain>
    </source>
</reference>
<name>A0AAD6T3S5_9AGAR</name>
<organism evidence="4 5">
    <name type="scientific">Mycena alexandri</name>
    <dbReference type="NCBI Taxonomy" id="1745969"/>
    <lineage>
        <taxon>Eukaryota</taxon>
        <taxon>Fungi</taxon>
        <taxon>Dikarya</taxon>
        <taxon>Basidiomycota</taxon>
        <taxon>Agaricomycotina</taxon>
        <taxon>Agaricomycetes</taxon>
        <taxon>Agaricomycetidae</taxon>
        <taxon>Agaricales</taxon>
        <taxon>Marasmiineae</taxon>
        <taxon>Mycenaceae</taxon>
        <taxon>Mycena</taxon>
    </lineage>
</organism>
<dbReference type="Pfam" id="PF05368">
    <property type="entry name" value="NmrA"/>
    <property type="match status" value="1"/>
</dbReference>
<dbReference type="InterPro" id="IPR051164">
    <property type="entry name" value="NmrA-like_oxidored"/>
</dbReference>
<keyword evidence="5" id="KW-1185">Reference proteome</keyword>
<gene>
    <name evidence="4" type="ORF">C8F04DRAFT_1034209</name>
</gene>
<dbReference type="GO" id="GO:0005634">
    <property type="term" value="C:nucleus"/>
    <property type="evidence" value="ECO:0007669"/>
    <property type="project" value="TreeGrafter"/>
</dbReference>
<feature type="domain" description="NmrA-like" evidence="3">
    <location>
        <begin position="5"/>
        <end position="278"/>
    </location>
</feature>